<dbReference type="Proteomes" id="UP000002287">
    <property type="component" value="Chromosome 1"/>
</dbReference>
<dbReference type="HOGENOM" id="CLU_1184280_0_0_4"/>
<gene>
    <name evidence="1" type="ordered locus">Bcep1808_2453</name>
</gene>
<evidence type="ECO:0000313" key="1">
    <source>
        <dbReference type="EMBL" id="ABO55452.1"/>
    </source>
</evidence>
<proteinExistence type="predicted"/>
<protein>
    <submittedName>
        <fullName evidence="1">Uncharacterized protein</fullName>
    </submittedName>
</protein>
<dbReference type="AlphaFoldDB" id="A4JGP9"/>
<name>A4JGP9_BURVG</name>
<accession>A4JGP9</accession>
<reference evidence="2" key="1">
    <citation type="submission" date="2007-03" db="EMBL/GenBank/DDBJ databases">
        <title>Complete sequence of chromosome 1 of Burkholderia vietnamiensis G4.</title>
        <authorList>
            <consortium name="US DOE Joint Genome Institute"/>
            <person name="Copeland A."/>
            <person name="Lucas S."/>
            <person name="Lapidus A."/>
            <person name="Barry K."/>
            <person name="Detter J.C."/>
            <person name="Glavina del Rio T."/>
            <person name="Hammon N."/>
            <person name="Israni S."/>
            <person name="Dalin E."/>
            <person name="Tice H."/>
            <person name="Pitluck S."/>
            <person name="Chain P."/>
            <person name="Malfatti S."/>
            <person name="Shin M."/>
            <person name="Vergez L."/>
            <person name="Schmutz J."/>
            <person name="Larimer F."/>
            <person name="Land M."/>
            <person name="Hauser L."/>
            <person name="Kyrpides N."/>
            <person name="Tiedje J."/>
            <person name="Richardson P."/>
        </authorList>
    </citation>
    <scope>NUCLEOTIDE SEQUENCE [LARGE SCALE GENOMIC DNA]</scope>
    <source>
        <strain evidence="2">G4 / LMG 22486</strain>
    </source>
</reference>
<dbReference type="KEGG" id="bvi:Bcep1808_2453"/>
<organism evidence="1 2">
    <name type="scientific">Burkholderia vietnamiensis (strain G4 / LMG 22486)</name>
    <name type="common">Burkholderia cepacia (strain R1808)</name>
    <dbReference type="NCBI Taxonomy" id="269482"/>
    <lineage>
        <taxon>Bacteria</taxon>
        <taxon>Pseudomonadati</taxon>
        <taxon>Pseudomonadota</taxon>
        <taxon>Betaproteobacteria</taxon>
        <taxon>Burkholderiales</taxon>
        <taxon>Burkholderiaceae</taxon>
        <taxon>Burkholderia</taxon>
        <taxon>Burkholderia cepacia complex</taxon>
    </lineage>
</organism>
<sequence>MERARRFRSFWEKNPNEDDQLKRQWLALERAARSPDHLLTLFLVMPDKAERNPFPLLTGVRKQGPHELLVAEERRRYGELANQARDLRTFLFSGAHSNFRNLLSDATATGGEAHEEAIKFRASSGDLRMALLHLEKLLKLVDPAAKYPYGQPDGEDAAAQAYVAVVASLNAHLSKPRHAALAYIAQINNPLTPVTSDALRKAWDRARTKTPESN</sequence>
<dbReference type="EMBL" id="CP000614">
    <property type="protein sequence ID" value="ABO55452.1"/>
    <property type="molecule type" value="Genomic_DNA"/>
</dbReference>
<evidence type="ECO:0000313" key="2">
    <source>
        <dbReference type="Proteomes" id="UP000002287"/>
    </source>
</evidence>